<dbReference type="RefSeq" id="WP_144280274.1">
    <property type="nucleotide sequence ID" value="NZ_CP041730.1"/>
</dbReference>
<keyword evidence="3" id="KW-1185">Reference proteome</keyword>
<reference evidence="3" key="1">
    <citation type="submission" date="2019-07" db="EMBL/GenBank/DDBJ databases">
        <title>Chitinimonas sp. nov., isolated from Ny-Alesund, arctica soil.</title>
        <authorList>
            <person name="Xu Q."/>
            <person name="Peng F."/>
        </authorList>
    </citation>
    <scope>NUCLEOTIDE SEQUENCE [LARGE SCALE GENOMIC DNA]</scope>
    <source>
        <strain evidence="3">R3-44</strain>
    </source>
</reference>
<evidence type="ECO:0000313" key="3">
    <source>
        <dbReference type="Proteomes" id="UP000317550"/>
    </source>
</evidence>
<keyword evidence="1" id="KW-0812">Transmembrane</keyword>
<gene>
    <name evidence="2" type="primary">kdpF</name>
    <name evidence="2" type="ORF">FNU76_22455</name>
</gene>
<name>A0A516SL52_9NEIS</name>
<dbReference type="Pfam" id="PF09604">
    <property type="entry name" value="Potass_KdpF"/>
    <property type="match status" value="1"/>
</dbReference>
<evidence type="ECO:0000256" key="1">
    <source>
        <dbReference type="SAM" id="Phobius"/>
    </source>
</evidence>
<dbReference type="AlphaFoldDB" id="A0A516SL52"/>
<organism evidence="2 3">
    <name type="scientific">Chitinimonas arctica</name>
    <dbReference type="NCBI Taxonomy" id="2594795"/>
    <lineage>
        <taxon>Bacteria</taxon>
        <taxon>Pseudomonadati</taxon>
        <taxon>Pseudomonadota</taxon>
        <taxon>Betaproteobacteria</taxon>
        <taxon>Neisseriales</taxon>
        <taxon>Chitinibacteraceae</taxon>
        <taxon>Chitinimonas</taxon>
    </lineage>
</organism>
<dbReference type="NCBIfam" id="TIGR02115">
    <property type="entry name" value="potass_kdpF"/>
    <property type="match status" value="1"/>
</dbReference>
<accession>A0A516SL52</accession>
<keyword evidence="1" id="KW-0472">Membrane</keyword>
<feature type="transmembrane region" description="Helical" evidence="1">
    <location>
        <begin position="6"/>
        <end position="28"/>
    </location>
</feature>
<dbReference type="EMBL" id="CP041730">
    <property type="protein sequence ID" value="QDQ28891.1"/>
    <property type="molecule type" value="Genomic_DNA"/>
</dbReference>
<evidence type="ECO:0000313" key="2">
    <source>
        <dbReference type="EMBL" id="QDQ28891.1"/>
    </source>
</evidence>
<keyword evidence="1" id="KW-1133">Transmembrane helix</keyword>
<dbReference type="Proteomes" id="UP000317550">
    <property type="component" value="Chromosome"/>
</dbReference>
<proteinExistence type="predicted"/>
<dbReference type="KEGG" id="cari:FNU76_22455"/>
<dbReference type="GO" id="GO:0005886">
    <property type="term" value="C:plasma membrane"/>
    <property type="evidence" value="ECO:0007669"/>
    <property type="project" value="InterPro"/>
</dbReference>
<sequence length="34" mass="3768">MTAAWVWIYWLAGGVSAGLFAYLLYALFNAEEVA</sequence>
<protein>
    <submittedName>
        <fullName evidence="2">K(+)-transporting ATPase subunit F</fullName>
    </submittedName>
</protein>
<dbReference type="InterPro" id="IPR011726">
    <property type="entry name" value="KdpF"/>
</dbReference>
<dbReference type="GO" id="GO:0008556">
    <property type="term" value="F:P-type potassium transmembrane transporter activity"/>
    <property type="evidence" value="ECO:0007669"/>
    <property type="project" value="InterPro"/>
</dbReference>